<dbReference type="Gene3D" id="3.10.28.20">
    <property type="entry name" value="Acetamidase/Formamidase-like domains"/>
    <property type="match status" value="1"/>
</dbReference>
<dbReference type="AlphaFoldDB" id="A0A0U2WFK2"/>
<keyword evidence="3" id="KW-1185">Reference proteome</keyword>
<dbReference type="Pfam" id="PF03069">
    <property type="entry name" value="FmdA_AmdA"/>
    <property type="match status" value="2"/>
</dbReference>
<dbReference type="PANTHER" id="PTHR31891">
    <property type="entry name" value="FORMAMIDASE C869.04-RELATED"/>
    <property type="match status" value="1"/>
</dbReference>
<sequence precursor="true">MKDQKSKISRTGFLLFMTAILTLPSFGISSASAMPLQPTTLEKVEGEYYVPSTVENIRWGHLPNRDSKPVLTVPSGSTVTFDTVSHEGIIEDQGRNPVQYFGAHGIPADQVLDDAKAIAASSIEHDFDKDGPHIVTGPVAVEGAEPGDVLKVEVLSLQTRVPYGVISNRHYKGALPGEFPENKGRQEGAGAEHPERYNNVSIFTPIEEIHGRWYGVLPTENNQKVRFPINPFLGIMGVAPDSSEKINSVPPSETGGNIDINELGVGSTLYLPVKVNGALFYTGDPHFAQGDGEVALTALEASLRGTLRLTVLKKGDPSIPRNGEFTQPFAETDDYWIPIGLDPDLDEAMKEAVRESIAFLSEKLGMSREVAYAYLSAATDYEVSQVVDRTKGIHGLIRKTDFLESLSIHVNVNGKHISPTVINNDKFYVPLRDIVEELGGTVAWDSATRSAVVTLQGKSITVKNDSNLYHVDGKEIYNEGIPHIINEKTMIPVKTVRDILGAYVNWTTSGKELHAAVALSSK</sequence>
<dbReference type="Gene3D" id="2.60.120.580">
    <property type="entry name" value="Acetamidase/Formamidase-like domains"/>
    <property type="match status" value="2"/>
</dbReference>
<dbReference type="GO" id="GO:0016811">
    <property type="term" value="F:hydrolase activity, acting on carbon-nitrogen (but not peptide) bonds, in linear amides"/>
    <property type="evidence" value="ECO:0007669"/>
    <property type="project" value="InterPro"/>
</dbReference>
<dbReference type="PATRIC" id="fig|162209.4.peg.4030"/>
<dbReference type="STRING" id="162209.IJ22_37840"/>
<dbReference type="PANTHER" id="PTHR31891:SF1">
    <property type="entry name" value="FORMAMIDASE C869.04-RELATED"/>
    <property type="match status" value="1"/>
</dbReference>
<evidence type="ECO:0000313" key="2">
    <source>
        <dbReference type="EMBL" id="ALS24122.1"/>
    </source>
</evidence>
<name>A0A0U2WFK2_9BACL</name>
<dbReference type="EMBL" id="CP013652">
    <property type="protein sequence ID" value="ALS24122.1"/>
    <property type="molecule type" value="Genomic_DNA"/>
</dbReference>
<evidence type="ECO:0000313" key="3">
    <source>
        <dbReference type="Proteomes" id="UP000061660"/>
    </source>
</evidence>
<dbReference type="Proteomes" id="UP000061660">
    <property type="component" value="Chromosome"/>
</dbReference>
<proteinExistence type="predicted"/>
<dbReference type="SUPFAM" id="SSF141130">
    <property type="entry name" value="Acetamidase/Formamidase-like"/>
    <property type="match status" value="1"/>
</dbReference>
<dbReference type="KEGG" id="pnp:IJ22_37840"/>
<dbReference type="SUPFAM" id="SSF55383">
    <property type="entry name" value="Copper amine oxidase, domain N"/>
    <property type="match status" value="1"/>
</dbReference>
<accession>A0A0U2WFK2</accession>
<dbReference type="Pfam" id="PF07833">
    <property type="entry name" value="Cu_amine_oxidN1"/>
    <property type="match status" value="1"/>
</dbReference>
<dbReference type="Gene3D" id="3.30.457.10">
    <property type="entry name" value="Copper amine oxidase-like, N-terminal domain"/>
    <property type="match status" value="1"/>
</dbReference>
<protein>
    <submittedName>
        <fullName evidence="2">Acetamidase</fullName>
    </submittedName>
</protein>
<organism evidence="2 3">
    <name type="scientific">Paenibacillus naphthalenovorans</name>
    <dbReference type="NCBI Taxonomy" id="162209"/>
    <lineage>
        <taxon>Bacteria</taxon>
        <taxon>Bacillati</taxon>
        <taxon>Bacillota</taxon>
        <taxon>Bacilli</taxon>
        <taxon>Bacillales</taxon>
        <taxon>Paenibacillaceae</taxon>
        <taxon>Paenibacillus</taxon>
    </lineage>
</organism>
<reference evidence="3" key="1">
    <citation type="submission" date="2015-12" db="EMBL/GenBank/DDBJ databases">
        <title>Complete genome sequences of two moderately thermophilic Paenibacillus species.</title>
        <authorList>
            <person name="Butler R.III."/>
            <person name="Wang J."/>
            <person name="Stark B.C."/>
            <person name="Pombert J.-F."/>
        </authorList>
    </citation>
    <scope>NUCLEOTIDE SEQUENCE [LARGE SCALE GENOMIC DNA]</scope>
    <source>
        <strain evidence="3">32O-Y</strain>
    </source>
</reference>
<feature type="domain" description="Copper amine oxidase-like N-terminal" evidence="1">
    <location>
        <begin position="412"/>
        <end position="511"/>
    </location>
</feature>
<evidence type="ECO:0000259" key="1">
    <source>
        <dbReference type="Pfam" id="PF07833"/>
    </source>
</evidence>
<dbReference type="InterPro" id="IPR036582">
    <property type="entry name" value="Mao_N_sf"/>
</dbReference>
<reference evidence="2 3" key="2">
    <citation type="journal article" date="2016" name="Genome Announc.">
        <title>Complete Genome Sequences of Two Interactive Moderate Thermophiles, Paenibacillus napthalenovorans 32O-Y and Paenibacillus sp. 32O-W.</title>
        <authorList>
            <person name="Butler R.R.III."/>
            <person name="Wang J."/>
            <person name="Stark B.C."/>
            <person name="Pombert J.F."/>
        </authorList>
    </citation>
    <scope>NUCLEOTIDE SEQUENCE [LARGE SCALE GENOMIC DNA]</scope>
    <source>
        <strain evidence="2 3">32O-Y</strain>
    </source>
</reference>
<dbReference type="InterPro" id="IPR012854">
    <property type="entry name" value="Cu_amine_oxidase-like_N"/>
</dbReference>
<dbReference type="InterPro" id="IPR004304">
    <property type="entry name" value="FmdA_AmdA"/>
</dbReference>
<gene>
    <name evidence="2" type="ORF">IJ22_37840</name>
</gene>